<feature type="compositionally biased region" description="Polar residues" evidence="1">
    <location>
        <begin position="60"/>
        <end position="70"/>
    </location>
</feature>
<feature type="region of interest" description="Disordered" evidence="1">
    <location>
        <begin position="787"/>
        <end position="828"/>
    </location>
</feature>
<evidence type="ECO:0000256" key="1">
    <source>
        <dbReference type="SAM" id="MobiDB-lite"/>
    </source>
</evidence>
<reference evidence="4" key="1">
    <citation type="submission" date="2023-03" db="EMBL/GenBank/DDBJ databases">
        <title>Complete genome of Cladonia borealis.</title>
        <authorList>
            <person name="Park H."/>
        </authorList>
    </citation>
    <scope>NUCLEOTIDE SEQUENCE</scope>
    <source>
        <strain evidence="4">ANT050790</strain>
    </source>
</reference>
<keyword evidence="5" id="KW-1185">Reference proteome</keyword>
<feature type="signal peptide" evidence="3">
    <location>
        <begin position="1"/>
        <end position="20"/>
    </location>
</feature>
<protein>
    <submittedName>
        <fullName evidence="4">Uncharacterized protein</fullName>
    </submittedName>
</protein>
<feature type="transmembrane region" description="Helical" evidence="2">
    <location>
        <begin position="89"/>
        <end position="110"/>
    </location>
</feature>
<feature type="region of interest" description="Disordered" evidence="1">
    <location>
        <begin position="45"/>
        <end position="70"/>
    </location>
</feature>
<organism evidence="4 5">
    <name type="scientific">Cladonia borealis</name>
    <dbReference type="NCBI Taxonomy" id="184061"/>
    <lineage>
        <taxon>Eukaryota</taxon>
        <taxon>Fungi</taxon>
        <taxon>Dikarya</taxon>
        <taxon>Ascomycota</taxon>
        <taxon>Pezizomycotina</taxon>
        <taxon>Lecanoromycetes</taxon>
        <taxon>OSLEUM clade</taxon>
        <taxon>Lecanoromycetidae</taxon>
        <taxon>Lecanorales</taxon>
        <taxon>Lecanorineae</taxon>
        <taxon>Cladoniaceae</taxon>
        <taxon>Cladonia</taxon>
    </lineage>
</organism>
<feature type="region of interest" description="Disordered" evidence="1">
    <location>
        <begin position="889"/>
        <end position="959"/>
    </location>
</feature>
<keyword evidence="2" id="KW-0812">Transmembrane</keyword>
<feature type="compositionally biased region" description="Polar residues" evidence="1">
    <location>
        <begin position="803"/>
        <end position="815"/>
    </location>
</feature>
<sequence>MLSLIFCLVVVTWLSIPCYALPGILALRTAGGDYGSSTAACTPGPTPFVDHGQKRDLSPGANSSTSVPAVPTSAATPLTCNGTNNTGRIAGIAVAGALIVLVLVGSAGCPNKGRWCRSRRNPNLQIRPEPARESKVPTSQVPIASSVATTSQVPVASSVSTFFALPHGTLRFDQALTNFKDGSIEYRFMALLTLFGSNGVPLRELIMLASLRTSTKTSHNHWLIDGERGPLRDAIDAETMCGKCSFLAAFVHETSTTKSIETFQERLVSLGLVYIEYQDLSETLSSAQKCWFMDGRIWRYNQSNLYALSLKPELLLEVFLEVFTEMPCKDISPLAERQREIHYSHAHEAIACLYRKRVLPHVHRRAMRQVVLVILQILSHRFLKEDEALLRFAKENLPKCGLHSDWNMILLVAELKATILTNYENLSQLKDKVFQVVEGPATRGDSSPRAKGLSWWLLVELLDAAEAQDCVELIDAVVQDGKQWMRRLLGSELSSLEQTMLCRAFARFGTSDHPEPQPRQYQLLFGYQLSRAGYIEKAEELLLASLEFYASSPISTRLWSYRFELVSLMLRAGRWSEAEAWLASARMSAVTRSQVMHETDFWKRSGECGETFILLGLYQADCNMAMGKLRAAEGHLRDTIERTLFVRDPYIRALRLALRTRLLNVQIWQEIWERATVTAQDLIEDIIASEHCLYTTPSSGSVVVTVLTLINKLLWVNDVLGADRLLKSVKRFEAADYPVLPSNIKLYLERRRAAVSHLLSVESSPEYIQHLGDSGADAEVATTVAPVHDLPSREPPAEPSRAQRPTSEISNTQATKAVPSHPGPNPVKLSSAYKWSSELENARFPTPEVEQLVDLEIRSHEAKVLDARDKVRPQTAKRGAKRVRILRRGTRRGAMHNGNPLAEKLARAPRPPTHEPGKPKSPTYNYPTELEPDFRQPTPAELLSVERAPNASRCRPPLV</sequence>
<evidence type="ECO:0000256" key="3">
    <source>
        <dbReference type="SAM" id="SignalP"/>
    </source>
</evidence>
<keyword evidence="3" id="KW-0732">Signal</keyword>
<name>A0AA39U629_9LECA</name>
<dbReference type="EMBL" id="JAFEKC020000020">
    <property type="protein sequence ID" value="KAK0508541.1"/>
    <property type="molecule type" value="Genomic_DNA"/>
</dbReference>
<proteinExistence type="predicted"/>
<dbReference type="Proteomes" id="UP001166286">
    <property type="component" value="Unassembled WGS sequence"/>
</dbReference>
<dbReference type="AlphaFoldDB" id="A0AA39U629"/>
<keyword evidence="2" id="KW-1133">Transmembrane helix</keyword>
<feature type="chain" id="PRO_5041250370" evidence="3">
    <location>
        <begin position="21"/>
        <end position="959"/>
    </location>
</feature>
<evidence type="ECO:0000313" key="4">
    <source>
        <dbReference type="EMBL" id="KAK0508541.1"/>
    </source>
</evidence>
<gene>
    <name evidence="4" type="ORF">JMJ35_008817</name>
</gene>
<evidence type="ECO:0000313" key="5">
    <source>
        <dbReference type="Proteomes" id="UP001166286"/>
    </source>
</evidence>
<comment type="caution">
    <text evidence="4">The sequence shown here is derived from an EMBL/GenBank/DDBJ whole genome shotgun (WGS) entry which is preliminary data.</text>
</comment>
<evidence type="ECO:0000256" key="2">
    <source>
        <dbReference type="SAM" id="Phobius"/>
    </source>
</evidence>
<accession>A0AA39U629</accession>
<keyword evidence="2" id="KW-0472">Membrane</keyword>